<feature type="compositionally biased region" description="Basic and acidic residues" evidence="1">
    <location>
        <begin position="134"/>
        <end position="149"/>
    </location>
</feature>
<feature type="region of interest" description="Disordered" evidence="1">
    <location>
        <begin position="1"/>
        <end position="21"/>
    </location>
</feature>
<dbReference type="Proteomes" id="UP000490939">
    <property type="component" value="Unassembled WGS sequence"/>
</dbReference>
<evidence type="ECO:0000313" key="3">
    <source>
        <dbReference type="Proteomes" id="UP000490939"/>
    </source>
</evidence>
<proteinExistence type="predicted"/>
<feature type="compositionally biased region" description="Polar residues" evidence="1">
    <location>
        <begin position="204"/>
        <end position="222"/>
    </location>
</feature>
<name>A0A8H3VNB0_VENIN</name>
<feature type="region of interest" description="Disordered" evidence="1">
    <location>
        <begin position="203"/>
        <end position="222"/>
    </location>
</feature>
<gene>
    <name evidence="2" type="ORF">EG327_001947</name>
</gene>
<feature type="compositionally biased region" description="Low complexity" evidence="1">
    <location>
        <begin position="110"/>
        <end position="122"/>
    </location>
</feature>
<organism evidence="2 3">
    <name type="scientific">Venturia inaequalis</name>
    <name type="common">Apple scab fungus</name>
    <dbReference type="NCBI Taxonomy" id="5025"/>
    <lineage>
        <taxon>Eukaryota</taxon>
        <taxon>Fungi</taxon>
        <taxon>Dikarya</taxon>
        <taxon>Ascomycota</taxon>
        <taxon>Pezizomycotina</taxon>
        <taxon>Dothideomycetes</taxon>
        <taxon>Pleosporomycetidae</taxon>
        <taxon>Venturiales</taxon>
        <taxon>Venturiaceae</taxon>
        <taxon>Venturia</taxon>
    </lineage>
</organism>
<accession>A0A8H3VNB0</accession>
<protein>
    <submittedName>
        <fullName evidence="2">Uncharacterized protein</fullName>
    </submittedName>
</protein>
<feature type="region of interest" description="Disordered" evidence="1">
    <location>
        <begin position="110"/>
        <end position="149"/>
    </location>
</feature>
<dbReference type="EMBL" id="WNWR01000157">
    <property type="protein sequence ID" value="KAE9990018.1"/>
    <property type="molecule type" value="Genomic_DNA"/>
</dbReference>
<evidence type="ECO:0000256" key="1">
    <source>
        <dbReference type="SAM" id="MobiDB-lite"/>
    </source>
</evidence>
<sequence>MTNDKTGSNRNPLASKKSRQLQSSVKGIDIVLNPDHVPVKYPTTPRHHILLSPFVTNFFASRGTNNGKALENETLAGEILYSFLPALQDNDDASPDIYLPLIANDGQPCSSSSSSFVSASPSTRCPDASETPETDVKDSRGTPITGKKDVNPIKIDAEIRKCIEKPFTADGVQKLKKGIKGQIYLDKNHQNLPGRVYQIAVTEKPTNQRKSQHQSQCRNSFE</sequence>
<keyword evidence="3" id="KW-1185">Reference proteome</keyword>
<feature type="compositionally biased region" description="Polar residues" evidence="1">
    <location>
        <begin position="1"/>
        <end position="12"/>
    </location>
</feature>
<comment type="caution">
    <text evidence="2">The sequence shown here is derived from an EMBL/GenBank/DDBJ whole genome shotgun (WGS) entry which is preliminary data.</text>
</comment>
<reference evidence="2 3" key="1">
    <citation type="submission" date="2019-07" db="EMBL/GenBank/DDBJ databases">
        <title>Venturia inaequalis Genome Resource.</title>
        <authorList>
            <person name="Lichtner F.J."/>
        </authorList>
    </citation>
    <scope>NUCLEOTIDE SEQUENCE [LARGE SCALE GENOMIC DNA]</scope>
    <source>
        <strain evidence="2 3">DMI_063113</strain>
    </source>
</reference>
<evidence type="ECO:0000313" key="2">
    <source>
        <dbReference type="EMBL" id="KAE9990018.1"/>
    </source>
</evidence>
<dbReference type="AlphaFoldDB" id="A0A8H3VNB0"/>